<sequence>MQAVRREGKRIRTDHLEVRALASLLPYARVGFVVPKYKHSGVARNQLKRRLREIVRTRLLATLPPGDVVIRSNPAAYAASFEQLVAELEAAGERARRALAARGA</sequence>
<dbReference type="GO" id="GO:0030677">
    <property type="term" value="C:ribonuclease P complex"/>
    <property type="evidence" value="ECO:0007669"/>
    <property type="project" value="TreeGrafter"/>
</dbReference>
<evidence type="ECO:0000256" key="5">
    <source>
        <dbReference type="ARBA" id="ARBA00022884"/>
    </source>
</evidence>
<dbReference type="EC" id="3.1.26.5" evidence="6"/>
<dbReference type="GO" id="GO:0000049">
    <property type="term" value="F:tRNA binding"/>
    <property type="evidence" value="ECO:0007669"/>
    <property type="project" value="InterPro"/>
</dbReference>
<accession>A0A6J4LBV1</accession>
<dbReference type="Pfam" id="PF00825">
    <property type="entry name" value="Ribonuclease_P"/>
    <property type="match status" value="1"/>
</dbReference>
<keyword evidence="5" id="KW-0694">RNA-binding</keyword>
<evidence type="ECO:0000256" key="6">
    <source>
        <dbReference type="NCBIfam" id="TIGR00188"/>
    </source>
</evidence>
<dbReference type="InterPro" id="IPR000100">
    <property type="entry name" value="RNase_P"/>
</dbReference>
<evidence type="ECO:0000256" key="1">
    <source>
        <dbReference type="ARBA" id="ARBA00022694"/>
    </source>
</evidence>
<dbReference type="PANTHER" id="PTHR33992:SF1">
    <property type="entry name" value="RIBONUCLEASE P PROTEIN COMPONENT"/>
    <property type="match status" value="1"/>
</dbReference>
<gene>
    <name evidence="7" type="ORF">AVDCRST_MAG40-1806</name>
</gene>
<dbReference type="GO" id="GO:0004526">
    <property type="term" value="F:ribonuclease P activity"/>
    <property type="evidence" value="ECO:0007669"/>
    <property type="project" value="UniProtKB-UniRule"/>
</dbReference>
<dbReference type="Gene3D" id="3.30.230.10">
    <property type="match status" value="1"/>
</dbReference>
<evidence type="ECO:0000256" key="4">
    <source>
        <dbReference type="ARBA" id="ARBA00022801"/>
    </source>
</evidence>
<dbReference type="SUPFAM" id="SSF54211">
    <property type="entry name" value="Ribosomal protein S5 domain 2-like"/>
    <property type="match status" value="1"/>
</dbReference>
<keyword evidence="1" id="KW-0819">tRNA processing</keyword>
<dbReference type="AlphaFoldDB" id="A0A6J4LBV1"/>
<protein>
    <recommendedName>
        <fullName evidence="6">Ribonuclease P protein component</fullName>
        <ecNumber evidence="6">3.1.26.5</ecNumber>
    </recommendedName>
</protein>
<evidence type="ECO:0000313" key="7">
    <source>
        <dbReference type="EMBL" id="CAA9328538.1"/>
    </source>
</evidence>
<dbReference type="PANTHER" id="PTHR33992">
    <property type="entry name" value="RIBONUCLEASE P PROTEIN COMPONENT"/>
    <property type="match status" value="1"/>
</dbReference>
<dbReference type="InterPro" id="IPR014721">
    <property type="entry name" value="Ribsml_uS5_D2-typ_fold_subgr"/>
</dbReference>
<dbReference type="GO" id="GO:0042781">
    <property type="term" value="F:3'-tRNA processing endoribonuclease activity"/>
    <property type="evidence" value="ECO:0007669"/>
    <property type="project" value="TreeGrafter"/>
</dbReference>
<organism evidence="7">
    <name type="scientific">uncultured Gemmatimonadaceae bacterium</name>
    <dbReference type="NCBI Taxonomy" id="246130"/>
    <lineage>
        <taxon>Bacteria</taxon>
        <taxon>Pseudomonadati</taxon>
        <taxon>Gemmatimonadota</taxon>
        <taxon>Gemmatimonadia</taxon>
        <taxon>Gemmatimonadales</taxon>
        <taxon>Gemmatimonadaceae</taxon>
        <taxon>environmental samples</taxon>
    </lineage>
</organism>
<proteinExistence type="predicted"/>
<evidence type="ECO:0000256" key="2">
    <source>
        <dbReference type="ARBA" id="ARBA00022722"/>
    </source>
</evidence>
<keyword evidence="4" id="KW-0378">Hydrolase</keyword>
<evidence type="ECO:0000256" key="3">
    <source>
        <dbReference type="ARBA" id="ARBA00022759"/>
    </source>
</evidence>
<dbReference type="InterPro" id="IPR020568">
    <property type="entry name" value="Ribosomal_Su5_D2-typ_SF"/>
</dbReference>
<keyword evidence="3" id="KW-0255">Endonuclease</keyword>
<name>A0A6J4LBV1_9BACT</name>
<keyword evidence="2" id="KW-0540">Nuclease</keyword>
<reference evidence="7" key="1">
    <citation type="submission" date="2020-02" db="EMBL/GenBank/DDBJ databases">
        <authorList>
            <person name="Meier V. D."/>
        </authorList>
    </citation>
    <scope>NUCLEOTIDE SEQUENCE</scope>
    <source>
        <strain evidence="7">AVDCRST_MAG40</strain>
    </source>
</reference>
<dbReference type="EMBL" id="CADCTX010000561">
    <property type="protein sequence ID" value="CAA9328538.1"/>
    <property type="molecule type" value="Genomic_DNA"/>
</dbReference>
<dbReference type="NCBIfam" id="TIGR00188">
    <property type="entry name" value="rnpA"/>
    <property type="match status" value="1"/>
</dbReference>